<keyword evidence="5" id="KW-0479">Metal-binding</keyword>
<dbReference type="Pfam" id="PF01641">
    <property type="entry name" value="SelR"/>
    <property type="match status" value="1"/>
</dbReference>
<dbReference type="FunFam" id="2.170.150.20:FF:000001">
    <property type="entry name" value="Peptide methionine sulfoxide reductase MsrB"/>
    <property type="match status" value="1"/>
</dbReference>
<evidence type="ECO:0000256" key="1">
    <source>
        <dbReference type="ARBA" id="ARBA00001947"/>
    </source>
</evidence>
<organism evidence="11 12">
    <name type="scientific">Sinobacterium caligoides</name>
    <dbReference type="NCBI Taxonomy" id="933926"/>
    <lineage>
        <taxon>Bacteria</taxon>
        <taxon>Pseudomonadati</taxon>
        <taxon>Pseudomonadota</taxon>
        <taxon>Gammaproteobacteria</taxon>
        <taxon>Cellvibrionales</taxon>
        <taxon>Spongiibacteraceae</taxon>
        <taxon>Sinobacterium</taxon>
    </lineage>
</organism>
<dbReference type="AlphaFoldDB" id="A0A3N2DZZ7"/>
<dbReference type="SUPFAM" id="SSF51316">
    <property type="entry name" value="Mss4-like"/>
    <property type="match status" value="1"/>
</dbReference>
<dbReference type="PROSITE" id="PS51790">
    <property type="entry name" value="MSRB"/>
    <property type="match status" value="1"/>
</dbReference>
<dbReference type="Proteomes" id="UP000275394">
    <property type="component" value="Unassembled WGS sequence"/>
</dbReference>
<accession>A0A3N2DZZ7</accession>
<dbReference type="EMBL" id="RKHR01000003">
    <property type="protein sequence ID" value="ROS05019.1"/>
    <property type="molecule type" value="Genomic_DNA"/>
</dbReference>
<comment type="similarity">
    <text evidence="2">Belongs to the MsrB Met sulfoxide reductase family.</text>
</comment>
<dbReference type="PANTHER" id="PTHR10173">
    <property type="entry name" value="METHIONINE SULFOXIDE REDUCTASE"/>
    <property type="match status" value="1"/>
</dbReference>
<keyword evidence="7" id="KW-0560">Oxidoreductase</keyword>
<keyword evidence="6" id="KW-0862">Zinc</keyword>
<dbReference type="GO" id="GO:0030091">
    <property type="term" value="P:protein repair"/>
    <property type="evidence" value="ECO:0007669"/>
    <property type="project" value="InterPro"/>
</dbReference>
<evidence type="ECO:0000313" key="12">
    <source>
        <dbReference type="Proteomes" id="UP000275394"/>
    </source>
</evidence>
<gene>
    <name evidence="11" type="ORF">EDC56_0541</name>
</gene>
<dbReference type="InterPro" id="IPR011057">
    <property type="entry name" value="Mss4-like_sf"/>
</dbReference>
<dbReference type="GO" id="GO:0033743">
    <property type="term" value="F:peptide-methionine (R)-S-oxide reductase activity"/>
    <property type="evidence" value="ECO:0007669"/>
    <property type="project" value="UniProtKB-EC"/>
</dbReference>
<proteinExistence type="inferred from homology"/>
<evidence type="ECO:0000256" key="9">
    <source>
        <dbReference type="ARBA" id="ARBA00075819"/>
    </source>
</evidence>
<dbReference type="OrthoDB" id="9785497at2"/>
<dbReference type="GO" id="GO:0006979">
    <property type="term" value="P:response to oxidative stress"/>
    <property type="evidence" value="ECO:0007669"/>
    <property type="project" value="InterPro"/>
</dbReference>
<sequence length="132" mass="14804">MTKKTPQEWREILDPETFYVCREKGTEKPFSGKFNAHTAEGDYHCICCGELLFHSTAKFDAGCGWPSFYQQAMENINITEDTSMGMVRLEITCASCDSHLGHVFNDGPDPTGLRYCVNSLSLDFLAKDDSSD</sequence>
<dbReference type="RefSeq" id="WP_123710968.1">
    <property type="nucleotide sequence ID" value="NZ_RKHR01000003.1"/>
</dbReference>
<name>A0A3N2DZZ7_9GAMM</name>
<evidence type="ECO:0000256" key="7">
    <source>
        <dbReference type="ARBA" id="ARBA00023002"/>
    </source>
</evidence>
<reference evidence="11 12" key="1">
    <citation type="submission" date="2018-11" db="EMBL/GenBank/DDBJ databases">
        <title>Genomic Encyclopedia of Type Strains, Phase IV (KMG-IV): sequencing the most valuable type-strain genomes for metagenomic binning, comparative biology and taxonomic classification.</title>
        <authorList>
            <person name="Goeker M."/>
        </authorList>
    </citation>
    <scope>NUCLEOTIDE SEQUENCE [LARGE SCALE GENOMIC DNA]</scope>
    <source>
        <strain evidence="11 12">DSM 100316</strain>
    </source>
</reference>
<comment type="cofactor">
    <cofactor evidence="1">
        <name>Zn(2+)</name>
        <dbReference type="ChEBI" id="CHEBI:29105"/>
    </cofactor>
</comment>
<dbReference type="GO" id="GO:0005737">
    <property type="term" value="C:cytoplasm"/>
    <property type="evidence" value="ECO:0007669"/>
    <property type="project" value="TreeGrafter"/>
</dbReference>
<dbReference type="InterPro" id="IPR028427">
    <property type="entry name" value="Met_Sox_Rdtase_MsrB"/>
</dbReference>
<dbReference type="NCBIfam" id="TIGR00357">
    <property type="entry name" value="peptide-methionine (R)-S-oxide reductase MsrB"/>
    <property type="match status" value="1"/>
</dbReference>
<dbReference type="PANTHER" id="PTHR10173:SF52">
    <property type="entry name" value="METHIONINE-R-SULFOXIDE REDUCTASE B1"/>
    <property type="match status" value="1"/>
</dbReference>
<dbReference type="EC" id="1.8.4.12" evidence="3"/>
<evidence type="ECO:0000313" key="11">
    <source>
        <dbReference type="EMBL" id="ROS05019.1"/>
    </source>
</evidence>
<dbReference type="GO" id="GO:0046872">
    <property type="term" value="F:metal ion binding"/>
    <property type="evidence" value="ECO:0007669"/>
    <property type="project" value="UniProtKB-KW"/>
</dbReference>
<keyword evidence="12" id="KW-1185">Reference proteome</keyword>
<protein>
    <recommendedName>
        <fullName evidence="4">Peptide methionine sulfoxide reductase MsrB</fullName>
        <ecNumber evidence="3">1.8.4.12</ecNumber>
    </recommendedName>
    <alternativeName>
        <fullName evidence="9">Peptide-methionine (R)-S-oxide reductase</fullName>
    </alternativeName>
</protein>
<dbReference type="Gene3D" id="2.170.150.20">
    <property type="entry name" value="Peptide methionine sulfoxide reductase"/>
    <property type="match status" value="1"/>
</dbReference>
<evidence type="ECO:0000256" key="6">
    <source>
        <dbReference type="ARBA" id="ARBA00022833"/>
    </source>
</evidence>
<feature type="domain" description="MsrB" evidence="10">
    <location>
        <begin position="6"/>
        <end position="127"/>
    </location>
</feature>
<evidence type="ECO:0000256" key="3">
    <source>
        <dbReference type="ARBA" id="ARBA00012499"/>
    </source>
</evidence>
<evidence type="ECO:0000259" key="10">
    <source>
        <dbReference type="PROSITE" id="PS51790"/>
    </source>
</evidence>
<evidence type="ECO:0000256" key="5">
    <source>
        <dbReference type="ARBA" id="ARBA00022723"/>
    </source>
</evidence>
<evidence type="ECO:0000256" key="8">
    <source>
        <dbReference type="ARBA" id="ARBA00048488"/>
    </source>
</evidence>
<evidence type="ECO:0000256" key="4">
    <source>
        <dbReference type="ARBA" id="ARBA00021130"/>
    </source>
</evidence>
<comment type="caution">
    <text evidence="11">The sequence shown here is derived from an EMBL/GenBank/DDBJ whole genome shotgun (WGS) entry which is preliminary data.</text>
</comment>
<comment type="catalytic activity">
    <reaction evidence="8">
        <text>L-methionyl-[protein] + [thioredoxin]-disulfide + H2O = L-methionyl-(R)-S-oxide-[protein] + [thioredoxin]-dithiol</text>
        <dbReference type="Rhea" id="RHEA:24164"/>
        <dbReference type="Rhea" id="RHEA-COMP:10698"/>
        <dbReference type="Rhea" id="RHEA-COMP:10700"/>
        <dbReference type="Rhea" id="RHEA-COMP:12313"/>
        <dbReference type="Rhea" id="RHEA-COMP:12314"/>
        <dbReference type="ChEBI" id="CHEBI:15377"/>
        <dbReference type="ChEBI" id="CHEBI:16044"/>
        <dbReference type="ChEBI" id="CHEBI:29950"/>
        <dbReference type="ChEBI" id="CHEBI:45764"/>
        <dbReference type="ChEBI" id="CHEBI:50058"/>
        <dbReference type="EC" id="1.8.4.12"/>
    </reaction>
</comment>
<evidence type="ECO:0000256" key="2">
    <source>
        <dbReference type="ARBA" id="ARBA00007174"/>
    </source>
</evidence>
<dbReference type="InterPro" id="IPR002579">
    <property type="entry name" value="Met_Sox_Rdtase_MsrB_dom"/>
</dbReference>